<feature type="region of interest" description="Disordered" evidence="11">
    <location>
        <begin position="643"/>
        <end position="664"/>
    </location>
</feature>
<dbReference type="Pfam" id="PF01753">
    <property type="entry name" value="zf-MYND"/>
    <property type="match status" value="1"/>
</dbReference>
<evidence type="ECO:0000259" key="12">
    <source>
        <dbReference type="PROSITE" id="PS50865"/>
    </source>
</evidence>
<evidence type="ECO:0000256" key="7">
    <source>
        <dbReference type="ARBA" id="ARBA00022833"/>
    </source>
</evidence>
<evidence type="ECO:0000256" key="6">
    <source>
        <dbReference type="ARBA" id="ARBA00022771"/>
    </source>
</evidence>
<sequence>MREVNFSIPNANKASVGITTALYDRRALDCTSTLPLINSLNNLAYLTTSSGRIRDILTVDGGIERLVCILKEGRSKDMMEMWKWNLAFQCIVNIGVRGSEAVRTRVVEADMVPVIATILDNHLQVVEKCRERSEIENRRKCPFGSSRGFSRSSSRTETVDSRAARARRQAPPPISIPEPSDQPEDDEPTSEVTPTGPAANLSLSSPPERTTFPRLHHHNRSQGTQAQFSSPSLGTSRQAVEPPMSAVPLQSNARSMFGLRPVRDVDRLPSMVSNLAAELSSQPQSPTTPSAPIARPGSPQASASVLRPRRRPSIRHQLSISGSDDDGNVEESPSDESATGDGQPEPVVGIQTDIVMQDIVDEDSLLEPQRDPLTLAVPDISSTDDDTFNITHRSAADGSTVNPAGTPTQGQMPFPQTQMPPPVNAVNATPPNLQQPPAWYPSRGLPLDRSAPPSVLAAMPRDEDVLMSLQLLAYVSKYCNLRSYFQKSHLVPRLKIGNDIRLLDPDYNPATHLDATEQELEDDWDNEFVKKPDEKAFNIFPLIEKITAKSSSSRHPTPTSPQQGDMQYWAGVVMRNLCRKDDSRGGIRQCAYWKCGKWEEYTRQFAKCRRCRRTKYCSKECQKGAWGSHRFWCVAAEQDGEAGSSDRHHRRHGHHHHAHHHHAH</sequence>
<keyword evidence="7" id="KW-0862">Zinc</keyword>
<gene>
    <name evidence="13" type="ORF">LTR36_008395</name>
</gene>
<feature type="domain" description="MYND-type" evidence="12">
    <location>
        <begin position="592"/>
        <end position="633"/>
    </location>
</feature>
<dbReference type="PANTHER" id="PTHR47442:SF1">
    <property type="entry name" value="MYND-TYPE ZINC FINGER PROTEIN MUB1"/>
    <property type="match status" value="1"/>
</dbReference>
<feature type="region of interest" description="Disordered" evidence="11">
    <location>
        <begin position="140"/>
        <end position="252"/>
    </location>
</feature>
<keyword evidence="4" id="KW-0963">Cytoplasm</keyword>
<feature type="compositionally biased region" description="Polar residues" evidence="11">
    <location>
        <begin position="221"/>
        <end position="238"/>
    </location>
</feature>
<evidence type="ECO:0000256" key="5">
    <source>
        <dbReference type="ARBA" id="ARBA00022723"/>
    </source>
</evidence>
<name>A0AAV9J7H2_9PEZI</name>
<protein>
    <recommendedName>
        <fullName evidence="3">MYND-type zinc finger protein samB</fullName>
    </recommendedName>
    <alternativeName>
        <fullName evidence="9">Suppressor of anucleate metulae protein B</fullName>
    </alternativeName>
</protein>
<evidence type="ECO:0000256" key="8">
    <source>
        <dbReference type="ARBA" id="ARBA00025097"/>
    </source>
</evidence>
<keyword evidence="6 10" id="KW-0863">Zinc-finger</keyword>
<evidence type="ECO:0000256" key="4">
    <source>
        <dbReference type="ARBA" id="ARBA00022490"/>
    </source>
</evidence>
<evidence type="ECO:0000256" key="11">
    <source>
        <dbReference type="SAM" id="MobiDB-lite"/>
    </source>
</evidence>
<organism evidence="13 14">
    <name type="scientific">Oleoguttula mirabilis</name>
    <dbReference type="NCBI Taxonomy" id="1507867"/>
    <lineage>
        <taxon>Eukaryota</taxon>
        <taxon>Fungi</taxon>
        <taxon>Dikarya</taxon>
        <taxon>Ascomycota</taxon>
        <taxon>Pezizomycotina</taxon>
        <taxon>Dothideomycetes</taxon>
        <taxon>Dothideomycetidae</taxon>
        <taxon>Mycosphaerellales</taxon>
        <taxon>Teratosphaeriaceae</taxon>
        <taxon>Oleoguttula</taxon>
    </lineage>
</organism>
<comment type="caution">
    <text evidence="13">The sequence shown here is derived from an EMBL/GenBank/DDBJ whole genome shotgun (WGS) entry which is preliminary data.</text>
</comment>
<dbReference type="GO" id="GO:0005737">
    <property type="term" value="C:cytoplasm"/>
    <property type="evidence" value="ECO:0007669"/>
    <property type="project" value="UniProtKB-SubCell"/>
</dbReference>
<evidence type="ECO:0000256" key="9">
    <source>
        <dbReference type="ARBA" id="ARBA00031540"/>
    </source>
</evidence>
<dbReference type="InterPro" id="IPR051664">
    <property type="entry name" value="MYND-type_zinc_finger"/>
</dbReference>
<accession>A0AAV9J7H2</accession>
<dbReference type="GO" id="GO:0006511">
    <property type="term" value="P:ubiquitin-dependent protein catabolic process"/>
    <property type="evidence" value="ECO:0007669"/>
    <property type="project" value="TreeGrafter"/>
</dbReference>
<dbReference type="PANTHER" id="PTHR47442">
    <property type="entry name" value="MYND-TYPE ZINC FINGER PROTEIN MUB1"/>
    <property type="match status" value="1"/>
</dbReference>
<evidence type="ECO:0000313" key="13">
    <source>
        <dbReference type="EMBL" id="KAK4541026.1"/>
    </source>
</evidence>
<dbReference type="SUPFAM" id="SSF144232">
    <property type="entry name" value="HIT/MYND zinc finger-like"/>
    <property type="match status" value="1"/>
</dbReference>
<comment type="subcellular location">
    <subcellularLocation>
        <location evidence="1">Cytoplasm</location>
    </subcellularLocation>
</comment>
<feature type="region of interest" description="Disordered" evidence="11">
    <location>
        <begin position="273"/>
        <end position="347"/>
    </location>
</feature>
<evidence type="ECO:0000256" key="1">
    <source>
        <dbReference type="ARBA" id="ARBA00004496"/>
    </source>
</evidence>
<comment type="similarity">
    <text evidence="2">Belongs to the MUB1/samB family.</text>
</comment>
<keyword evidence="5" id="KW-0479">Metal-binding</keyword>
<evidence type="ECO:0000256" key="10">
    <source>
        <dbReference type="PROSITE-ProRule" id="PRU00134"/>
    </source>
</evidence>
<proteinExistence type="inferred from homology"/>
<evidence type="ECO:0000256" key="3">
    <source>
        <dbReference type="ARBA" id="ARBA00019873"/>
    </source>
</evidence>
<feature type="compositionally biased region" description="Low complexity" evidence="11">
    <location>
        <begin position="280"/>
        <end position="292"/>
    </location>
</feature>
<feature type="compositionally biased region" description="Acidic residues" evidence="11">
    <location>
        <begin position="323"/>
        <end position="334"/>
    </location>
</feature>
<dbReference type="PROSITE" id="PS50865">
    <property type="entry name" value="ZF_MYND_2"/>
    <property type="match status" value="1"/>
</dbReference>
<dbReference type="Gene3D" id="6.10.140.2220">
    <property type="match status" value="1"/>
</dbReference>
<dbReference type="GO" id="GO:0007163">
    <property type="term" value="P:establishment or maintenance of cell polarity"/>
    <property type="evidence" value="ECO:0007669"/>
    <property type="project" value="TreeGrafter"/>
</dbReference>
<dbReference type="Proteomes" id="UP001324427">
    <property type="component" value="Unassembled WGS sequence"/>
</dbReference>
<dbReference type="GO" id="GO:0008270">
    <property type="term" value="F:zinc ion binding"/>
    <property type="evidence" value="ECO:0007669"/>
    <property type="project" value="UniProtKB-KW"/>
</dbReference>
<dbReference type="EMBL" id="JAVFHQ010000058">
    <property type="protein sequence ID" value="KAK4541026.1"/>
    <property type="molecule type" value="Genomic_DNA"/>
</dbReference>
<dbReference type="AlphaFoldDB" id="A0AAV9J7H2"/>
<dbReference type="FunFam" id="6.10.140.2220:FF:000003">
    <property type="entry name" value="MYND-type zinc finger protein"/>
    <property type="match status" value="1"/>
</dbReference>
<feature type="compositionally biased region" description="Basic residues" evidence="11">
    <location>
        <begin position="647"/>
        <end position="664"/>
    </location>
</feature>
<dbReference type="GO" id="GO:1990304">
    <property type="term" value="C:MUB1-RAD6-UBR2 ubiquitin ligase complex"/>
    <property type="evidence" value="ECO:0007669"/>
    <property type="project" value="TreeGrafter"/>
</dbReference>
<keyword evidence="14" id="KW-1185">Reference proteome</keyword>
<evidence type="ECO:0000313" key="14">
    <source>
        <dbReference type="Proteomes" id="UP001324427"/>
    </source>
</evidence>
<comment type="function">
    <text evidence="8">Involved in determination of the onset of polarized growth and morphogenesis. Plays a role in the regulation of branching in hyphae and spore formation.</text>
</comment>
<reference evidence="13 14" key="1">
    <citation type="submission" date="2021-11" db="EMBL/GenBank/DDBJ databases">
        <title>Black yeast isolated from Biological Soil Crust.</title>
        <authorList>
            <person name="Kurbessoian T."/>
        </authorList>
    </citation>
    <scope>NUCLEOTIDE SEQUENCE [LARGE SCALE GENOMIC DNA]</scope>
    <source>
        <strain evidence="13 14">CCFEE 5522</strain>
    </source>
</reference>
<dbReference type="InterPro" id="IPR002893">
    <property type="entry name" value="Znf_MYND"/>
</dbReference>
<feature type="compositionally biased region" description="Low complexity" evidence="11">
    <location>
        <begin position="143"/>
        <end position="155"/>
    </location>
</feature>
<evidence type="ECO:0000256" key="2">
    <source>
        <dbReference type="ARBA" id="ARBA00010655"/>
    </source>
</evidence>